<dbReference type="Pfam" id="PF00563">
    <property type="entry name" value="EAL"/>
    <property type="match status" value="1"/>
</dbReference>
<accession>A0A1Z1F8N8</accession>
<dbReference type="SMART" id="SM00052">
    <property type="entry name" value="EAL"/>
    <property type="match status" value="1"/>
</dbReference>
<evidence type="ECO:0000259" key="1">
    <source>
        <dbReference type="PROSITE" id="PS50883"/>
    </source>
</evidence>
<dbReference type="CDD" id="cd01948">
    <property type="entry name" value="EAL"/>
    <property type="match status" value="1"/>
</dbReference>
<proteinExistence type="predicted"/>
<evidence type="ECO:0000313" key="3">
    <source>
        <dbReference type="Proteomes" id="UP000195807"/>
    </source>
</evidence>
<dbReference type="Proteomes" id="UP000195807">
    <property type="component" value="Chromosome"/>
</dbReference>
<dbReference type="PANTHER" id="PTHR33121">
    <property type="entry name" value="CYCLIC DI-GMP PHOSPHODIESTERASE PDEF"/>
    <property type="match status" value="1"/>
</dbReference>
<dbReference type="KEGG" id="cman:A9D14_01605"/>
<dbReference type="PROSITE" id="PS50883">
    <property type="entry name" value="EAL"/>
    <property type="match status" value="1"/>
</dbReference>
<sequence>MPGEFIEAAERLNTMGTITLSLFDKLLQDVKLLPQHQTISFNLSAHDIVTSATVDALVAAIDNSGLAPGRFVFEITETALMRDFATATRNIHRLRQHGISIALDDFGTGFSSLGYLNRLPIDKIKIDRSFVQDLDEAGGTRILQAILEMCRALDLECIIEGIETERQGSILADLGCQFAQGFHYASPMTIKQVPAWMLRRDMAATRPPIAMRSIGAL</sequence>
<dbReference type="Gene3D" id="3.20.20.450">
    <property type="entry name" value="EAL domain"/>
    <property type="match status" value="1"/>
</dbReference>
<dbReference type="InterPro" id="IPR050706">
    <property type="entry name" value="Cyclic-di-GMP_PDE-like"/>
</dbReference>
<feature type="domain" description="EAL" evidence="1">
    <location>
        <begin position="1"/>
        <end position="201"/>
    </location>
</feature>
<dbReference type="InterPro" id="IPR035919">
    <property type="entry name" value="EAL_sf"/>
</dbReference>
<dbReference type="AlphaFoldDB" id="A0A1Z1F8N8"/>
<dbReference type="InterPro" id="IPR001633">
    <property type="entry name" value="EAL_dom"/>
</dbReference>
<reference evidence="2 3" key="1">
    <citation type="submission" date="2017-01" db="EMBL/GenBank/DDBJ databases">
        <title>Complete genome sequence of esterase-producing bacterium Croceicoccus marinus E4A9.</title>
        <authorList>
            <person name="Wu Y.-H."/>
            <person name="Cheng H."/>
            <person name="Xu L."/>
            <person name="Huo Y.-Y."/>
            <person name="Wang C.-S."/>
            <person name="Xu X.-W."/>
        </authorList>
    </citation>
    <scope>NUCLEOTIDE SEQUENCE [LARGE SCALE GENOMIC DNA]</scope>
    <source>
        <strain evidence="2 3">E4A9</strain>
    </source>
</reference>
<dbReference type="PANTHER" id="PTHR33121:SF71">
    <property type="entry name" value="OXYGEN SENSOR PROTEIN DOSP"/>
    <property type="match status" value="1"/>
</dbReference>
<name>A0A1Z1F8N8_9SPHN</name>
<dbReference type="GO" id="GO:0071111">
    <property type="term" value="F:cyclic-guanylate-specific phosphodiesterase activity"/>
    <property type="evidence" value="ECO:0007669"/>
    <property type="project" value="InterPro"/>
</dbReference>
<dbReference type="STRING" id="450378.GCA_001661675_00319"/>
<protein>
    <submittedName>
        <fullName evidence="2">EAL domain-containing protein</fullName>
    </submittedName>
</protein>
<dbReference type="SUPFAM" id="SSF141868">
    <property type="entry name" value="EAL domain-like"/>
    <property type="match status" value="1"/>
</dbReference>
<gene>
    <name evidence="2" type="ORF">A9D14_01605</name>
</gene>
<dbReference type="EMBL" id="CP019602">
    <property type="protein sequence ID" value="ARU15104.1"/>
    <property type="molecule type" value="Genomic_DNA"/>
</dbReference>
<evidence type="ECO:0000313" key="2">
    <source>
        <dbReference type="EMBL" id="ARU15104.1"/>
    </source>
</evidence>
<organism evidence="2 3">
    <name type="scientific">Croceicoccus marinus</name>
    <dbReference type="NCBI Taxonomy" id="450378"/>
    <lineage>
        <taxon>Bacteria</taxon>
        <taxon>Pseudomonadati</taxon>
        <taxon>Pseudomonadota</taxon>
        <taxon>Alphaproteobacteria</taxon>
        <taxon>Sphingomonadales</taxon>
        <taxon>Erythrobacteraceae</taxon>
        <taxon>Croceicoccus</taxon>
    </lineage>
</organism>
<keyword evidence="3" id="KW-1185">Reference proteome</keyword>